<dbReference type="Pfam" id="PF03972">
    <property type="entry name" value="MmgE_PrpD_N"/>
    <property type="match status" value="1"/>
</dbReference>
<dbReference type="InterPro" id="IPR045336">
    <property type="entry name" value="MmgE_PrpD_N"/>
</dbReference>
<dbReference type="SUPFAM" id="SSF103378">
    <property type="entry name" value="2-methylcitrate dehydratase PrpD"/>
    <property type="match status" value="1"/>
</dbReference>
<gene>
    <name evidence="4" type="ORF">GCM10010121_062630</name>
</gene>
<name>A0A917L4S1_9ACTN</name>
<dbReference type="InterPro" id="IPR005656">
    <property type="entry name" value="MmgE_PrpD"/>
</dbReference>
<dbReference type="Proteomes" id="UP000657574">
    <property type="component" value="Unassembled WGS sequence"/>
</dbReference>
<dbReference type="Gene3D" id="1.10.4100.10">
    <property type="entry name" value="2-methylcitrate dehydratase PrpD"/>
    <property type="match status" value="1"/>
</dbReference>
<comment type="caution">
    <text evidence="4">The sequence shown here is derived from an EMBL/GenBank/DDBJ whole genome shotgun (WGS) entry which is preliminary data.</text>
</comment>
<evidence type="ECO:0000313" key="4">
    <source>
        <dbReference type="EMBL" id="GGJ42867.1"/>
    </source>
</evidence>
<dbReference type="AlphaFoldDB" id="A0A917L4S1"/>
<sequence length="459" mass="46315">MSVAGSLAGEVVRIAELPVEELPWQGIGSVLVDTLAAACAGAGAPSAEAARREIGLPAGRARVWGTADRTDAIQAALVNGIAAHVLELDDIYAPGTVHPGSVVIPAALAVADEVEASGTALARAVAAGYEVCGRISADLGPSHYRNWHTTGTGGAVGAAAAAALLLAGGGPVDAATVQSSLALAATMSGGLQQLFRSDASGKPLHAGHGAMAGVIAAKTARAGIGGAADIFEGPAGMGVAMGGSGRWTHSTSATGGFVIDASTIKPYPCCGHSFAAVDGALQLRGQLGSAPLDAVERVRVDTYRAGIEVAGIAVPASAADTRFSIPFLVALALADGTIDRAELTPSRLDDPAFKAVVATTEVRLDDELEAAFPANRGARVTVTTTDGRTLVAFVPNRSGSPESPLSPEALRSKYDGLLSHVTQQERDRLHTQLVDLSGVARSSALALPDSLRPITSEEV</sequence>
<comment type="similarity">
    <text evidence="1">Belongs to the PrpD family.</text>
</comment>
<protein>
    <recommendedName>
        <fullName evidence="6">MmgE/PrpD family protein</fullName>
    </recommendedName>
</protein>
<dbReference type="InterPro" id="IPR045337">
    <property type="entry name" value="MmgE_PrpD_C"/>
</dbReference>
<keyword evidence="5" id="KW-1185">Reference proteome</keyword>
<reference evidence="4" key="2">
    <citation type="submission" date="2020-09" db="EMBL/GenBank/DDBJ databases">
        <authorList>
            <person name="Sun Q."/>
            <person name="Ohkuma M."/>
        </authorList>
    </citation>
    <scope>NUCLEOTIDE SEQUENCE</scope>
    <source>
        <strain evidence="4">JCM 3086</strain>
    </source>
</reference>
<evidence type="ECO:0000256" key="1">
    <source>
        <dbReference type="ARBA" id="ARBA00006174"/>
    </source>
</evidence>
<proteinExistence type="inferred from homology"/>
<dbReference type="InterPro" id="IPR042188">
    <property type="entry name" value="MmgE/PrpD_sf_2"/>
</dbReference>
<dbReference type="InterPro" id="IPR036148">
    <property type="entry name" value="MmgE/PrpD_sf"/>
</dbReference>
<dbReference type="Pfam" id="PF19305">
    <property type="entry name" value="MmgE_PrpD_C"/>
    <property type="match status" value="1"/>
</dbReference>
<evidence type="ECO:0008006" key="6">
    <source>
        <dbReference type="Google" id="ProtNLM"/>
    </source>
</evidence>
<dbReference type="PANTHER" id="PTHR16943">
    <property type="entry name" value="2-METHYLCITRATE DEHYDRATASE-RELATED"/>
    <property type="match status" value="1"/>
</dbReference>
<organism evidence="4 5">
    <name type="scientific">Streptomyces brasiliensis</name>
    <dbReference type="NCBI Taxonomy" id="1954"/>
    <lineage>
        <taxon>Bacteria</taxon>
        <taxon>Bacillati</taxon>
        <taxon>Actinomycetota</taxon>
        <taxon>Actinomycetes</taxon>
        <taxon>Kitasatosporales</taxon>
        <taxon>Streptomycetaceae</taxon>
        <taxon>Streptomyces</taxon>
    </lineage>
</organism>
<feature type="domain" description="MmgE/PrpD C-terminal" evidence="3">
    <location>
        <begin position="267"/>
        <end position="428"/>
    </location>
</feature>
<accession>A0A917L4S1</accession>
<dbReference type="EMBL" id="BMQA01000027">
    <property type="protein sequence ID" value="GGJ42867.1"/>
    <property type="molecule type" value="Genomic_DNA"/>
</dbReference>
<evidence type="ECO:0000259" key="3">
    <source>
        <dbReference type="Pfam" id="PF19305"/>
    </source>
</evidence>
<evidence type="ECO:0000313" key="5">
    <source>
        <dbReference type="Proteomes" id="UP000657574"/>
    </source>
</evidence>
<evidence type="ECO:0000259" key="2">
    <source>
        <dbReference type="Pfam" id="PF03972"/>
    </source>
</evidence>
<dbReference type="InterPro" id="IPR042183">
    <property type="entry name" value="MmgE/PrpD_sf_1"/>
</dbReference>
<dbReference type="GO" id="GO:0016829">
    <property type="term" value="F:lyase activity"/>
    <property type="evidence" value="ECO:0007669"/>
    <property type="project" value="InterPro"/>
</dbReference>
<feature type="domain" description="MmgE/PrpD N-terminal" evidence="2">
    <location>
        <begin position="24"/>
        <end position="246"/>
    </location>
</feature>
<dbReference type="Gene3D" id="3.30.1330.120">
    <property type="entry name" value="2-methylcitrate dehydratase PrpD"/>
    <property type="match status" value="1"/>
</dbReference>
<dbReference type="PANTHER" id="PTHR16943:SF8">
    <property type="entry name" value="2-METHYLCITRATE DEHYDRATASE"/>
    <property type="match status" value="1"/>
</dbReference>
<reference evidence="4" key="1">
    <citation type="journal article" date="2014" name="Int. J. Syst. Evol. Microbiol.">
        <title>Complete genome sequence of Corynebacterium casei LMG S-19264T (=DSM 44701T), isolated from a smear-ripened cheese.</title>
        <authorList>
            <consortium name="US DOE Joint Genome Institute (JGI-PGF)"/>
            <person name="Walter F."/>
            <person name="Albersmeier A."/>
            <person name="Kalinowski J."/>
            <person name="Ruckert C."/>
        </authorList>
    </citation>
    <scope>NUCLEOTIDE SEQUENCE</scope>
    <source>
        <strain evidence="4">JCM 3086</strain>
    </source>
</reference>